<organism evidence="1 2">
    <name type="scientific">Catharanthus roseus</name>
    <name type="common">Madagascar periwinkle</name>
    <name type="synonym">Vinca rosea</name>
    <dbReference type="NCBI Taxonomy" id="4058"/>
    <lineage>
        <taxon>Eukaryota</taxon>
        <taxon>Viridiplantae</taxon>
        <taxon>Streptophyta</taxon>
        <taxon>Embryophyta</taxon>
        <taxon>Tracheophyta</taxon>
        <taxon>Spermatophyta</taxon>
        <taxon>Magnoliopsida</taxon>
        <taxon>eudicotyledons</taxon>
        <taxon>Gunneridae</taxon>
        <taxon>Pentapetalae</taxon>
        <taxon>asterids</taxon>
        <taxon>lamiids</taxon>
        <taxon>Gentianales</taxon>
        <taxon>Apocynaceae</taxon>
        <taxon>Rauvolfioideae</taxon>
        <taxon>Vinceae</taxon>
        <taxon>Catharanthinae</taxon>
        <taxon>Catharanthus</taxon>
    </lineage>
</organism>
<comment type="caution">
    <text evidence="1">The sequence shown here is derived from an EMBL/GenBank/DDBJ whole genome shotgun (WGS) entry which is preliminary data.</text>
</comment>
<dbReference type="EMBL" id="CM044708">
    <property type="protein sequence ID" value="KAI5648363.1"/>
    <property type="molecule type" value="Genomic_DNA"/>
</dbReference>
<name>A0ACB9ZL86_CATRO</name>
<proteinExistence type="predicted"/>
<accession>A0ACB9ZL86</accession>
<reference evidence="2" key="1">
    <citation type="journal article" date="2023" name="Nat. Plants">
        <title>Single-cell RNA sequencing provides a high-resolution roadmap for understanding the multicellular compartmentation of specialized metabolism.</title>
        <authorList>
            <person name="Sun S."/>
            <person name="Shen X."/>
            <person name="Li Y."/>
            <person name="Li Y."/>
            <person name="Wang S."/>
            <person name="Li R."/>
            <person name="Zhang H."/>
            <person name="Shen G."/>
            <person name="Guo B."/>
            <person name="Wei J."/>
            <person name="Xu J."/>
            <person name="St-Pierre B."/>
            <person name="Chen S."/>
            <person name="Sun C."/>
        </authorList>
    </citation>
    <scope>NUCLEOTIDE SEQUENCE [LARGE SCALE GENOMIC DNA]</scope>
</reference>
<gene>
    <name evidence="1" type="ORF">M9H77_34368</name>
</gene>
<dbReference type="Proteomes" id="UP001060085">
    <property type="component" value="Linkage Group LG08"/>
</dbReference>
<protein>
    <submittedName>
        <fullName evidence="1">Uncharacterized protein</fullName>
    </submittedName>
</protein>
<evidence type="ECO:0000313" key="1">
    <source>
        <dbReference type="EMBL" id="KAI5648363.1"/>
    </source>
</evidence>
<keyword evidence="2" id="KW-1185">Reference proteome</keyword>
<sequence length="350" mass="39165">MQTKINSFFKPQNPSSNNQFNSQQLFHLQNSVAHDAQRSSDTEEEKIACGNGMESTSEISESATGHFSRTSVTSKILKNKRSYAQLHLDLGQSDFLLHSCSTCGFKYACGDEADEKLHKEVHNEYTKGILFKGWEKERVISISSTKEDRVILVLDGDPPAHKKRVEKVLQMMEVELGSSSGSLIHKLCKVYLYVSQRRIVGCLVAEPISEAYRVLRKSEASRSLDNAAIAKKSRLQSSVLQFGSISLRREAKEKSSPQVKMEALTEDFMGAIILEREAVPASCGIRAIWVAPAIRRKHIATRLLATARKSFIEGIELDKSQLAFSDPTWSGRALASRYFGSSFLVYRTHI</sequence>
<evidence type="ECO:0000313" key="2">
    <source>
        <dbReference type="Proteomes" id="UP001060085"/>
    </source>
</evidence>